<comment type="similarity">
    <text evidence="8">Belongs to the binding-protein-dependent transport system permease family. LivHM subfamily.</text>
</comment>
<protein>
    <submittedName>
        <fullName evidence="10">Branched-chain amino acid ABC transporter permease</fullName>
    </submittedName>
</protein>
<feature type="transmembrane region" description="Helical" evidence="9">
    <location>
        <begin position="141"/>
        <end position="162"/>
    </location>
</feature>
<gene>
    <name evidence="10" type="ORF">HLB44_12030</name>
</gene>
<evidence type="ECO:0000256" key="7">
    <source>
        <dbReference type="ARBA" id="ARBA00023136"/>
    </source>
</evidence>
<organism evidence="10 11">
    <name type="scientific">Pseudaquabacterium terrae</name>
    <dbReference type="NCBI Taxonomy" id="2732868"/>
    <lineage>
        <taxon>Bacteria</taxon>
        <taxon>Pseudomonadati</taxon>
        <taxon>Pseudomonadota</taxon>
        <taxon>Betaproteobacteria</taxon>
        <taxon>Burkholderiales</taxon>
        <taxon>Sphaerotilaceae</taxon>
        <taxon>Pseudaquabacterium</taxon>
    </lineage>
</organism>
<dbReference type="Pfam" id="PF02653">
    <property type="entry name" value="BPD_transp_2"/>
    <property type="match status" value="1"/>
</dbReference>
<sequence length="292" mass="29771">MLIVEVLAGALTLGGIYALIALGLTLQYGVARIMNLAHGEVMVAASFATYALFGAGVLNPLAAFALALPVGFALQWLLYRGLLAPLVRRAATPAALEVDSILATFGLLFVIEGVLLVLFGGGYQSYGYLAQGVSLGGTAVAANRLLAAGIAAALCVAVYATLARSRWGTAMRAMANAPRFAHLVGIDPKSMAALAFALGGALVIGAGVLVSMFLPFSASQGVVFTMKALVIVILGGVGNVMGCLAAALLLAFVETLVARFIDPGLTLAATFGIFLLALLLRPRGLFGGSAKT</sequence>
<evidence type="ECO:0000256" key="1">
    <source>
        <dbReference type="ARBA" id="ARBA00004651"/>
    </source>
</evidence>
<proteinExistence type="inferred from homology"/>
<keyword evidence="6 9" id="KW-1133">Transmembrane helix</keyword>
<dbReference type="PANTHER" id="PTHR11795:SF445">
    <property type="entry name" value="AMINO ACID ABC TRANSPORTER PERMEASE PROTEIN"/>
    <property type="match status" value="1"/>
</dbReference>
<keyword evidence="7 9" id="KW-0472">Membrane</keyword>
<evidence type="ECO:0000256" key="4">
    <source>
        <dbReference type="ARBA" id="ARBA00022692"/>
    </source>
</evidence>
<name>A0ABX2EGG0_9BURK</name>
<feature type="transmembrane region" description="Helical" evidence="9">
    <location>
        <begin position="6"/>
        <end position="24"/>
    </location>
</feature>
<accession>A0ABX2EGG0</accession>
<dbReference type="EMBL" id="JABRWJ010000003">
    <property type="protein sequence ID" value="NRF67715.1"/>
    <property type="molecule type" value="Genomic_DNA"/>
</dbReference>
<feature type="transmembrane region" description="Helical" evidence="9">
    <location>
        <begin position="100"/>
        <end position="121"/>
    </location>
</feature>
<evidence type="ECO:0000256" key="5">
    <source>
        <dbReference type="ARBA" id="ARBA00022970"/>
    </source>
</evidence>
<comment type="subcellular location">
    <subcellularLocation>
        <location evidence="1">Cell membrane</location>
        <topology evidence="1">Multi-pass membrane protein</topology>
    </subcellularLocation>
</comment>
<dbReference type="Proteomes" id="UP000737171">
    <property type="component" value="Unassembled WGS sequence"/>
</dbReference>
<keyword evidence="3" id="KW-1003">Cell membrane</keyword>
<keyword evidence="11" id="KW-1185">Reference proteome</keyword>
<evidence type="ECO:0000313" key="11">
    <source>
        <dbReference type="Proteomes" id="UP000737171"/>
    </source>
</evidence>
<comment type="caution">
    <text evidence="10">The sequence shown here is derived from an EMBL/GenBank/DDBJ whole genome shotgun (WGS) entry which is preliminary data.</text>
</comment>
<evidence type="ECO:0000256" key="8">
    <source>
        <dbReference type="ARBA" id="ARBA00037998"/>
    </source>
</evidence>
<evidence type="ECO:0000256" key="9">
    <source>
        <dbReference type="SAM" id="Phobius"/>
    </source>
</evidence>
<evidence type="ECO:0000313" key="10">
    <source>
        <dbReference type="EMBL" id="NRF67715.1"/>
    </source>
</evidence>
<keyword evidence="5" id="KW-0029">Amino-acid transport</keyword>
<evidence type="ECO:0000256" key="6">
    <source>
        <dbReference type="ARBA" id="ARBA00022989"/>
    </source>
</evidence>
<dbReference type="RefSeq" id="WP_173122808.1">
    <property type="nucleotide sequence ID" value="NZ_JABRWJ010000003.1"/>
</dbReference>
<keyword evidence="2" id="KW-0813">Transport</keyword>
<feature type="transmembrane region" description="Helical" evidence="9">
    <location>
        <begin position="192"/>
        <end position="216"/>
    </location>
</feature>
<feature type="transmembrane region" description="Helical" evidence="9">
    <location>
        <begin position="61"/>
        <end position="79"/>
    </location>
</feature>
<dbReference type="CDD" id="cd06582">
    <property type="entry name" value="TM_PBP1_LivH_like"/>
    <property type="match status" value="1"/>
</dbReference>
<evidence type="ECO:0000256" key="2">
    <source>
        <dbReference type="ARBA" id="ARBA00022448"/>
    </source>
</evidence>
<dbReference type="InterPro" id="IPR052157">
    <property type="entry name" value="BCAA_transport_permease"/>
</dbReference>
<dbReference type="PANTHER" id="PTHR11795">
    <property type="entry name" value="BRANCHED-CHAIN AMINO ACID TRANSPORT SYSTEM PERMEASE PROTEIN LIVH"/>
    <property type="match status" value="1"/>
</dbReference>
<reference evidence="10 11" key="1">
    <citation type="submission" date="2020-05" db="EMBL/GenBank/DDBJ databases">
        <title>Aquincola sp. isolate from soil.</title>
        <authorList>
            <person name="Han J."/>
            <person name="Kim D.-U."/>
        </authorList>
    </citation>
    <scope>NUCLEOTIDE SEQUENCE [LARGE SCALE GENOMIC DNA]</scope>
    <source>
        <strain evidence="10 11">S2</strain>
    </source>
</reference>
<feature type="transmembrane region" description="Helical" evidence="9">
    <location>
        <begin position="228"/>
        <end position="253"/>
    </location>
</feature>
<feature type="transmembrane region" description="Helical" evidence="9">
    <location>
        <begin position="36"/>
        <end position="55"/>
    </location>
</feature>
<feature type="transmembrane region" description="Helical" evidence="9">
    <location>
        <begin position="260"/>
        <end position="280"/>
    </location>
</feature>
<dbReference type="InterPro" id="IPR001851">
    <property type="entry name" value="ABC_transp_permease"/>
</dbReference>
<evidence type="ECO:0000256" key="3">
    <source>
        <dbReference type="ARBA" id="ARBA00022475"/>
    </source>
</evidence>
<keyword evidence="4 9" id="KW-0812">Transmembrane</keyword>